<evidence type="ECO:0000313" key="2">
    <source>
        <dbReference type="EMBL" id="POS84170.1"/>
    </source>
</evidence>
<protein>
    <recommendedName>
        <fullName evidence="4">DUF572-domain-containing protein</fullName>
    </recommendedName>
</protein>
<keyword evidence="3" id="KW-1185">Reference proteome</keyword>
<gene>
    <name evidence="2" type="ORF">EPUL_002024</name>
</gene>
<dbReference type="OrthoDB" id="360327at2759"/>
<dbReference type="Pfam" id="PF04502">
    <property type="entry name" value="Saf4_Yju2"/>
    <property type="match status" value="1"/>
</dbReference>
<organism evidence="2 3">
    <name type="scientific">Erysiphe pulchra</name>
    <dbReference type="NCBI Taxonomy" id="225359"/>
    <lineage>
        <taxon>Eukaryota</taxon>
        <taxon>Fungi</taxon>
        <taxon>Dikarya</taxon>
        <taxon>Ascomycota</taxon>
        <taxon>Pezizomycotina</taxon>
        <taxon>Leotiomycetes</taxon>
        <taxon>Erysiphales</taxon>
        <taxon>Erysiphaceae</taxon>
        <taxon>Erysiphe</taxon>
    </lineage>
</organism>
<dbReference type="Proteomes" id="UP000237438">
    <property type="component" value="Unassembled WGS sequence"/>
</dbReference>
<dbReference type="PANTHER" id="PTHR12111">
    <property type="entry name" value="SPLICING FACTOR YJU2"/>
    <property type="match status" value="1"/>
</dbReference>
<dbReference type="EMBL" id="PEDP01001144">
    <property type="protein sequence ID" value="POS84170.1"/>
    <property type="molecule type" value="Genomic_DNA"/>
</dbReference>
<dbReference type="AlphaFoldDB" id="A0A2S4PQ53"/>
<proteinExistence type="inferred from homology"/>
<comment type="caution">
    <text evidence="2">The sequence shown here is derived from an EMBL/GenBank/DDBJ whole genome shotgun (WGS) entry which is preliminary data.</text>
</comment>
<dbReference type="STRING" id="225359.A0A2S4PQ53"/>
<sequence>MTYDIPTQTLTYLPSFEISLKILKELFTATEKKKNLAMQGFNMGRYVPPDQEGIKSGNQLHGKHALGARAKKISQGILTVRFEMPYPIWCTTCPKPTIIGQGVRFNAEKKKEGYYYSSPIYSFRMKHAACGGLIEIRTDPKNTAYVVTEGARKRDLGENKEEDNHVKLLTEEEREALRNNAFATLEHTVEEKQICAQAKKRLEELHDLSEKQWDDPYEKNKKLRNFFREGRKQREQEAKINRSLQEKMSFGYDLLPEDINDARKAGLIEFGTIDIDLAMRKVTSKPLFHNTETSADPKLSFSNLKRKTKAEEASLRKTAAIVAEIQSNTRAAIDPFLLENRSSNFAGSKTLTGVKRKQPIIDKENEMKTARVLVDYDSD</sequence>
<dbReference type="PANTHER" id="PTHR12111:SF2">
    <property type="entry name" value="SPLICING FACTOR YJU2B-RELATED"/>
    <property type="match status" value="1"/>
</dbReference>
<accession>A0A2S4PQ53</accession>
<reference evidence="2 3" key="1">
    <citation type="submission" date="2017-10" db="EMBL/GenBank/DDBJ databases">
        <title>Development of genomic resources for the powdery mildew, Erysiphe pulchra.</title>
        <authorList>
            <person name="Wadl P.A."/>
            <person name="Mack B.M."/>
            <person name="Moore G."/>
            <person name="Beltz S.B."/>
        </authorList>
    </citation>
    <scope>NUCLEOTIDE SEQUENCE [LARGE SCALE GENOMIC DNA]</scope>
    <source>
        <strain evidence="2">Cflorida</strain>
    </source>
</reference>
<evidence type="ECO:0000256" key="1">
    <source>
        <dbReference type="ARBA" id="ARBA00005595"/>
    </source>
</evidence>
<evidence type="ECO:0000313" key="3">
    <source>
        <dbReference type="Proteomes" id="UP000237438"/>
    </source>
</evidence>
<dbReference type="GO" id="GO:0005684">
    <property type="term" value="C:U2-type spliceosomal complex"/>
    <property type="evidence" value="ECO:0007669"/>
    <property type="project" value="TreeGrafter"/>
</dbReference>
<dbReference type="GO" id="GO:0071014">
    <property type="term" value="C:post-mRNA release spliceosomal complex"/>
    <property type="evidence" value="ECO:0007669"/>
    <property type="project" value="TreeGrafter"/>
</dbReference>
<comment type="similarity">
    <text evidence="1">Belongs to the CWC16 family.</text>
</comment>
<dbReference type="InterPro" id="IPR007590">
    <property type="entry name" value="Saf4/Yju2"/>
</dbReference>
<dbReference type="GO" id="GO:0000398">
    <property type="term" value="P:mRNA splicing, via spliceosome"/>
    <property type="evidence" value="ECO:0007669"/>
    <property type="project" value="InterPro"/>
</dbReference>
<name>A0A2S4PQ53_9PEZI</name>
<evidence type="ECO:0008006" key="4">
    <source>
        <dbReference type="Google" id="ProtNLM"/>
    </source>
</evidence>